<keyword evidence="4" id="KW-1185">Reference proteome</keyword>
<name>U6GT23_9EIME</name>
<feature type="compositionally biased region" description="Polar residues" evidence="1">
    <location>
        <begin position="161"/>
        <end position="177"/>
    </location>
</feature>
<sequence>MHAKPSNMLLLLFMLLLLLQQQKQTDTLYKLQFNGESFEAAAVATAAAATATAAAAATATAAAAAAHGNRRGGDREEDSGDRLHDLSSPLLEEEVPHRAPPVPAQEETSNDPSHPNMHAEGGPPDEERGPSCKGGAPCAHVKRERPQGGPTPVKGALGTAKPSSETGIVSPDSTGIGNVSFEGVKPMLRRRGDV</sequence>
<feature type="chain" id="PRO_5004671578" evidence="2">
    <location>
        <begin position="26"/>
        <end position="194"/>
    </location>
</feature>
<evidence type="ECO:0000313" key="4">
    <source>
        <dbReference type="Proteomes" id="UP000018201"/>
    </source>
</evidence>
<evidence type="ECO:0000256" key="2">
    <source>
        <dbReference type="SAM" id="SignalP"/>
    </source>
</evidence>
<reference evidence="3" key="1">
    <citation type="submission" date="2013-10" db="EMBL/GenBank/DDBJ databases">
        <title>Genomic analysis of the causative agents of coccidiosis in chickens.</title>
        <authorList>
            <person name="Reid A.J."/>
            <person name="Blake D."/>
            <person name="Billington K."/>
            <person name="Browne H."/>
            <person name="Dunn M."/>
            <person name="Hung S."/>
            <person name="Kawahara F."/>
            <person name="Miranda-Saavedra D."/>
            <person name="Mourier T."/>
            <person name="Nagra H."/>
            <person name="Otto T.D."/>
            <person name="Rawlings N."/>
            <person name="Sanchez A."/>
            <person name="Sanders M."/>
            <person name="Subramaniam C."/>
            <person name="Tay Y."/>
            <person name="Dear P."/>
            <person name="Doerig C."/>
            <person name="Gruber A."/>
            <person name="Parkinson J."/>
            <person name="Shirley M."/>
            <person name="Wan K.L."/>
            <person name="Berriman M."/>
            <person name="Tomley F."/>
            <person name="Pain A."/>
        </authorList>
    </citation>
    <scope>NUCLEOTIDE SEQUENCE [LARGE SCALE GENOMIC DNA]</scope>
    <source>
        <strain evidence="3">Houghton</strain>
    </source>
</reference>
<dbReference type="AlphaFoldDB" id="U6GT23"/>
<feature type="region of interest" description="Disordered" evidence="1">
    <location>
        <begin position="66"/>
        <end position="177"/>
    </location>
</feature>
<feature type="signal peptide" evidence="2">
    <location>
        <begin position="1"/>
        <end position="25"/>
    </location>
</feature>
<evidence type="ECO:0000256" key="1">
    <source>
        <dbReference type="SAM" id="MobiDB-lite"/>
    </source>
</evidence>
<proteinExistence type="predicted"/>
<keyword evidence="2" id="KW-0732">Signal</keyword>
<organism evidence="3 4">
    <name type="scientific">Eimeria praecox</name>
    <dbReference type="NCBI Taxonomy" id="51316"/>
    <lineage>
        <taxon>Eukaryota</taxon>
        <taxon>Sar</taxon>
        <taxon>Alveolata</taxon>
        <taxon>Apicomplexa</taxon>
        <taxon>Conoidasida</taxon>
        <taxon>Coccidia</taxon>
        <taxon>Eucoccidiorida</taxon>
        <taxon>Eimeriorina</taxon>
        <taxon>Eimeriidae</taxon>
        <taxon>Eimeria</taxon>
    </lineage>
</organism>
<protein>
    <submittedName>
        <fullName evidence="3">Uncharacterized protein</fullName>
    </submittedName>
</protein>
<dbReference type="Proteomes" id="UP000018201">
    <property type="component" value="Unassembled WGS sequence"/>
</dbReference>
<gene>
    <name evidence="3" type="ORF">EPH_0011850</name>
</gene>
<dbReference type="VEuPathDB" id="ToxoDB:EPH_0011850"/>
<accession>U6GT23</accession>
<evidence type="ECO:0000313" key="3">
    <source>
        <dbReference type="EMBL" id="CDI83406.1"/>
    </source>
</evidence>
<dbReference type="EMBL" id="HG692601">
    <property type="protein sequence ID" value="CDI83406.1"/>
    <property type="molecule type" value="Genomic_DNA"/>
</dbReference>
<reference evidence="3" key="2">
    <citation type="submission" date="2013-10" db="EMBL/GenBank/DDBJ databases">
        <authorList>
            <person name="Aslett M."/>
        </authorList>
    </citation>
    <scope>NUCLEOTIDE SEQUENCE [LARGE SCALE GENOMIC DNA]</scope>
    <source>
        <strain evidence="3">Houghton</strain>
    </source>
</reference>